<reference evidence="1" key="2">
    <citation type="submission" date="2025-09" db="UniProtKB">
        <authorList>
            <consortium name="Ensembl"/>
        </authorList>
    </citation>
    <scope>IDENTIFICATION</scope>
</reference>
<dbReference type="Proteomes" id="UP000694403">
    <property type="component" value="Unplaced"/>
</dbReference>
<organism evidence="1 2">
    <name type="scientific">Chelydra serpentina</name>
    <name type="common">Snapping turtle</name>
    <name type="synonym">Testudo serpentina</name>
    <dbReference type="NCBI Taxonomy" id="8475"/>
    <lineage>
        <taxon>Eukaryota</taxon>
        <taxon>Metazoa</taxon>
        <taxon>Chordata</taxon>
        <taxon>Craniata</taxon>
        <taxon>Vertebrata</taxon>
        <taxon>Euteleostomi</taxon>
        <taxon>Archelosauria</taxon>
        <taxon>Testudinata</taxon>
        <taxon>Testudines</taxon>
        <taxon>Cryptodira</taxon>
        <taxon>Durocryptodira</taxon>
        <taxon>Americhelydia</taxon>
        <taxon>Chelydroidea</taxon>
        <taxon>Chelydridae</taxon>
        <taxon>Chelydra</taxon>
    </lineage>
</organism>
<keyword evidence="2" id="KW-1185">Reference proteome</keyword>
<protein>
    <submittedName>
        <fullName evidence="1">Uncharacterized protein</fullName>
    </submittedName>
</protein>
<reference evidence="1" key="1">
    <citation type="submission" date="2025-08" db="UniProtKB">
        <authorList>
            <consortium name="Ensembl"/>
        </authorList>
    </citation>
    <scope>IDENTIFICATION</scope>
</reference>
<proteinExistence type="predicted"/>
<evidence type="ECO:0000313" key="1">
    <source>
        <dbReference type="Ensembl" id="ENSCSRP00000015147.1"/>
    </source>
</evidence>
<evidence type="ECO:0000313" key="2">
    <source>
        <dbReference type="Proteomes" id="UP000694403"/>
    </source>
</evidence>
<dbReference type="AlphaFoldDB" id="A0A8C3XQG6"/>
<name>A0A8C3XQG6_CHESE</name>
<sequence length="1149" mass="131143">MGCCFSKELTTSKNNEKTGLLQISVEEEAPETRISKTLPSILETVESKELHAVEKRASGTAALNTGREQVTKRKYSRPFNFFLSFSHILKVFNRYENLEKSKEKEDWDGSERIENTNRNTQCVNNTEISQCNSHNGNKYIIAREPCCSLDCFSPSWEVVALDQGSQEGTLLNMSYLEYYPVKCEYSQTQNETVENVQDNGRDSHRKISDTSHRQTAVPAFTYIDIDHRQHKRDKEFYSICVVDAEDLKMDEEMPATEHGAMAADVDNSAVTVEGMCNVVCPLDTRKEFPILQSAQVEAEFNTQKELSVGEEEHRSNLQKNETQEYCHMDVPSSYNDLLDSSCQTYRLNMDSIATDGLRALVYDEELSENKIQGLDTLDSSVSLTESINRNNESVKFVNDLREEQYCSYSKSVKPVDSSTSDILLALHAKEYNLGKTERNCNTENIPFHLSEHLLKTEKEANTKQKVDDTTSNLCFHLEFHKIDSDSFSMTQDPENFSQEDSLLKPESQLNYNEKTNKFQTMYCEFRKESPFTICECDSKLEQLLEDKEKYTDEILCSLENALVANMIKVPSKLKSVLDFQTMKGSTETKIMSNVSSPNTMEDDYHVSIIGQTPSYQADNQFPQECSLRRTSLRVKNPTLASCKPYSISTHEIIQKENHLECPLSPALPENKGKLYDHSSSFNKNSISSVSLLAYSNVNKMDLNYKQDELWDKCLFHAVENELSTGTDPARLTGGGAEMVKQPKLEMHQQGTINNETENSEPDSEVTIFDRDSNTLGLNRDLMHNQNVFSFMHDRPVTLEDSTDDRLKMGNSFRNHERASNHKFGSPCCLSPSSQRSYSDVLQKQVRKCDVIENCDDTELESVYVKRSTEPSVEEVPETYEKCVSDRQEPEFQRGEENLCHNLSKEENVDVSNTSTDYAETQSSENIKWLGTKNTESENSTYVLDAEMKSLKTLSTATHEQTETCELNTSDKDFYGDYTDPGQVDRYAATPSYELPNVPVGARELQQGNERCVLDLMEDILNESENTCKRDTQNSQDEMGSQFLPLQTDNADLTSQIFSDAIFSGNSEYLMDYLWNTAISNTVMENDRQHITNENFQNQPQDFTVTSFAIERDPYQLLVAKNGGIWGWQDEEFVSIFYKHDLIIYSIFRL</sequence>
<accession>A0A8C3XQG6</accession>
<dbReference type="Ensembl" id="ENSCSRT00000015795.1">
    <property type="protein sequence ID" value="ENSCSRP00000015147.1"/>
    <property type="gene ID" value="ENSCSRG00000011584.1"/>
</dbReference>